<keyword evidence="2" id="KW-1185">Reference proteome</keyword>
<dbReference type="EMBL" id="BMHE01000006">
    <property type="protein sequence ID" value="GGI46327.1"/>
    <property type="molecule type" value="Genomic_DNA"/>
</dbReference>
<sequence length="94" mass="11311">MKEQATTEAYHDFQTYVKDFLLHCKLRNLTQTTIDWYKFYLISIEHFLEHTGLQFADLIPSDLRIRMMKYLIDNQFASHTMRGRRPCPPISSWP</sequence>
<accession>A0ABQ2BS73</accession>
<dbReference type="Proteomes" id="UP000615455">
    <property type="component" value="Unassembled WGS sequence"/>
</dbReference>
<dbReference type="RefSeq" id="WP_189010589.1">
    <property type="nucleotide sequence ID" value="NZ_BMHE01000006.1"/>
</dbReference>
<reference evidence="2" key="1">
    <citation type="journal article" date="2019" name="Int. J. Syst. Evol. Microbiol.">
        <title>The Global Catalogue of Microorganisms (GCM) 10K type strain sequencing project: providing services to taxonomists for standard genome sequencing and annotation.</title>
        <authorList>
            <consortium name="The Broad Institute Genomics Platform"/>
            <consortium name="The Broad Institute Genome Sequencing Center for Infectious Disease"/>
            <person name="Wu L."/>
            <person name="Ma J."/>
        </authorList>
    </citation>
    <scope>NUCLEOTIDE SEQUENCE [LARGE SCALE GENOMIC DNA]</scope>
    <source>
        <strain evidence="2">CGMCC 1.15043</strain>
    </source>
</reference>
<evidence type="ECO:0000313" key="1">
    <source>
        <dbReference type="EMBL" id="GGI46327.1"/>
    </source>
</evidence>
<comment type="caution">
    <text evidence="1">The sequence shown here is derived from an EMBL/GenBank/DDBJ whole genome shotgun (WGS) entry which is preliminary data.</text>
</comment>
<proteinExistence type="predicted"/>
<evidence type="ECO:0000313" key="2">
    <source>
        <dbReference type="Proteomes" id="UP000615455"/>
    </source>
</evidence>
<name>A0ABQ2BS73_9BACL</name>
<gene>
    <name evidence="1" type="ORF">GCM10008018_16540</name>
</gene>
<evidence type="ECO:0008006" key="3">
    <source>
        <dbReference type="Google" id="ProtNLM"/>
    </source>
</evidence>
<organism evidence="1 2">
    <name type="scientific">Paenibacillus marchantiophytorum</name>
    <dbReference type="NCBI Taxonomy" id="1619310"/>
    <lineage>
        <taxon>Bacteria</taxon>
        <taxon>Bacillati</taxon>
        <taxon>Bacillota</taxon>
        <taxon>Bacilli</taxon>
        <taxon>Bacillales</taxon>
        <taxon>Paenibacillaceae</taxon>
        <taxon>Paenibacillus</taxon>
    </lineage>
</organism>
<protein>
    <recommendedName>
        <fullName evidence="3">Core-binding (CB) domain-containing protein</fullName>
    </recommendedName>
</protein>